<evidence type="ECO:0000256" key="2">
    <source>
        <dbReference type="ARBA" id="ARBA00022679"/>
    </source>
</evidence>
<dbReference type="GO" id="GO:0005739">
    <property type="term" value="C:mitochondrion"/>
    <property type="evidence" value="ECO:0007669"/>
    <property type="project" value="TreeGrafter"/>
</dbReference>
<feature type="transmembrane region" description="Helical" evidence="8">
    <location>
        <begin position="80"/>
        <end position="97"/>
    </location>
</feature>
<feature type="transmembrane region" description="Helical" evidence="8">
    <location>
        <begin position="236"/>
        <end position="256"/>
    </location>
</feature>
<dbReference type="AlphaFoldDB" id="A0AAW1RLE3"/>
<dbReference type="InterPro" id="IPR044878">
    <property type="entry name" value="UbiA_sf"/>
</dbReference>
<name>A0AAW1RLE3_9CHLO</name>
<evidence type="ECO:0000256" key="8">
    <source>
        <dbReference type="SAM" id="Phobius"/>
    </source>
</evidence>
<evidence type="ECO:0000256" key="4">
    <source>
        <dbReference type="ARBA" id="ARBA00022989"/>
    </source>
</evidence>
<dbReference type="GO" id="GO:0008495">
    <property type="term" value="F:protoheme IX farnesyltransferase activity"/>
    <property type="evidence" value="ECO:0007669"/>
    <property type="project" value="InterPro"/>
</dbReference>
<dbReference type="PANTHER" id="PTHR43448:SF2">
    <property type="entry name" value="PROTOHEME IX FARNESYLTRANSFERASE, MITOCHONDRIAL"/>
    <property type="match status" value="1"/>
</dbReference>
<dbReference type="GO" id="GO:0016020">
    <property type="term" value="C:membrane"/>
    <property type="evidence" value="ECO:0007669"/>
    <property type="project" value="UniProtKB-SubCell"/>
</dbReference>
<evidence type="ECO:0000256" key="7">
    <source>
        <dbReference type="ARBA" id="ARBA00030253"/>
    </source>
</evidence>
<comment type="caution">
    <text evidence="9">The sequence shown here is derived from an EMBL/GenBank/DDBJ whole genome shotgun (WGS) entry which is preliminary data.</text>
</comment>
<dbReference type="NCBIfam" id="TIGR01473">
    <property type="entry name" value="cyoE_ctaB"/>
    <property type="match status" value="1"/>
</dbReference>
<organism evidence="9 10">
    <name type="scientific">Elliptochloris bilobata</name>
    <dbReference type="NCBI Taxonomy" id="381761"/>
    <lineage>
        <taxon>Eukaryota</taxon>
        <taxon>Viridiplantae</taxon>
        <taxon>Chlorophyta</taxon>
        <taxon>core chlorophytes</taxon>
        <taxon>Trebouxiophyceae</taxon>
        <taxon>Trebouxiophyceae incertae sedis</taxon>
        <taxon>Elliptochloris clade</taxon>
        <taxon>Elliptochloris</taxon>
    </lineage>
</organism>
<protein>
    <recommendedName>
        <fullName evidence="7">Heme O synthase</fullName>
    </recommendedName>
</protein>
<dbReference type="FunFam" id="1.10.357.140:FF:000006">
    <property type="entry name" value="Protoheme IX farnesyltransferase, mitochondrial"/>
    <property type="match status" value="1"/>
</dbReference>
<keyword evidence="3 8" id="KW-0812">Transmembrane</keyword>
<feature type="transmembrane region" description="Helical" evidence="8">
    <location>
        <begin position="136"/>
        <end position="156"/>
    </location>
</feature>
<dbReference type="Proteomes" id="UP001445335">
    <property type="component" value="Unassembled WGS sequence"/>
</dbReference>
<evidence type="ECO:0000256" key="1">
    <source>
        <dbReference type="ARBA" id="ARBA00004141"/>
    </source>
</evidence>
<evidence type="ECO:0000313" key="9">
    <source>
        <dbReference type="EMBL" id="KAK9833996.1"/>
    </source>
</evidence>
<comment type="subcellular location">
    <subcellularLocation>
        <location evidence="1">Membrane</location>
        <topology evidence="1">Multi-pass membrane protein</topology>
    </subcellularLocation>
</comment>
<gene>
    <name evidence="9" type="ORF">WJX81_001861</name>
</gene>
<accession>A0AAW1RLE3</accession>
<reference evidence="9 10" key="1">
    <citation type="journal article" date="2024" name="Nat. Commun.">
        <title>Phylogenomics reveals the evolutionary origins of lichenization in chlorophyte algae.</title>
        <authorList>
            <person name="Puginier C."/>
            <person name="Libourel C."/>
            <person name="Otte J."/>
            <person name="Skaloud P."/>
            <person name="Haon M."/>
            <person name="Grisel S."/>
            <person name="Petersen M."/>
            <person name="Berrin J.G."/>
            <person name="Delaux P.M."/>
            <person name="Dal Grande F."/>
            <person name="Keller J."/>
        </authorList>
    </citation>
    <scope>NUCLEOTIDE SEQUENCE [LARGE SCALE GENOMIC DNA]</scope>
    <source>
        <strain evidence="9 10">SAG 245.80</strain>
    </source>
</reference>
<proteinExistence type="predicted"/>
<feature type="transmembrane region" description="Helical" evidence="8">
    <location>
        <begin position="12"/>
        <end position="33"/>
    </location>
</feature>
<dbReference type="Gene3D" id="1.10.357.140">
    <property type="entry name" value="UbiA prenyltransferase"/>
    <property type="match status" value="1"/>
</dbReference>
<evidence type="ECO:0000256" key="3">
    <source>
        <dbReference type="ARBA" id="ARBA00022692"/>
    </source>
</evidence>
<dbReference type="GO" id="GO:0006784">
    <property type="term" value="P:heme A biosynthetic process"/>
    <property type="evidence" value="ECO:0007669"/>
    <property type="project" value="TreeGrafter"/>
</dbReference>
<feature type="transmembrane region" description="Helical" evidence="8">
    <location>
        <begin position="54"/>
        <end position="74"/>
    </location>
</feature>
<keyword evidence="5" id="KW-0350">Heme biosynthesis</keyword>
<dbReference type="InterPro" id="IPR000537">
    <property type="entry name" value="UbiA_prenyltransferase"/>
</dbReference>
<feature type="transmembrane region" description="Helical" evidence="8">
    <location>
        <begin position="205"/>
        <end position="224"/>
    </location>
</feature>
<keyword evidence="10" id="KW-1185">Reference proteome</keyword>
<feature type="transmembrane region" description="Helical" evidence="8">
    <location>
        <begin position="177"/>
        <end position="199"/>
    </location>
</feature>
<dbReference type="InterPro" id="IPR006369">
    <property type="entry name" value="Protohaem_IX_farnesylTrfase"/>
</dbReference>
<keyword evidence="6 8" id="KW-0472">Membrane</keyword>
<sequence length="289" mass="29963">MGSGDAVDWRSLAWASLGTFGCAAAANTLNQVYEVANDALMKRTMRRPLPTGRVSPRHALAFASVTGAAGVAILYYKANALTAGLGAANIALYAGVYTPLKVVSCANTWLGAAVGAVPPLMGWAAAAGTLEPGAGVLAAALYFWQLPHFLALAWLCRGDYAAGGYRMLSLVDATGRRTAACALRNCAYLVPVGFAAVWLGVATPTFGGGAALLAGVFALPAAAFYQAPSNAAARTLFRASLAYLPLFMAGLIASRVPNTHEASARSRLQLRLPGASQRSYLVRSFLGDF</sequence>
<evidence type="ECO:0000256" key="5">
    <source>
        <dbReference type="ARBA" id="ARBA00023133"/>
    </source>
</evidence>
<dbReference type="PANTHER" id="PTHR43448">
    <property type="entry name" value="PROTOHEME IX FARNESYLTRANSFERASE, MITOCHONDRIAL"/>
    <property type="match status" value="1"/>
</dbReference>
<dbReference type="CDD" id="cd13957">
    <property type="entry name" value="PT_UbiA_Cox10"/>
    <property type="match status" value="1"/>
</dbReference>
<dbReference type="Pfam" id="PF01040">
    <property type="entry name" value="UbiA"/>
    <property type="match status" value="1"/>
</dbReference>
<evidence type="ECO:0000256" key="6">
    <source>
        <dbReference type="ARBA" id="ARBA00023136"/>
    </source>
</evidence>
<keyword evidence="4 8" id="KW-1133">Transmembrane helix</keyword>
<feature type="transmembrane region" description="Helical" evidence="8">
    <location>
        <begin position="109"/>
        <end position="130"/>
    </location>
</feature>
<evidence type="ECO:0000313" key="10">
    <source>
        <dbReference type="Proteomes" id="UP001445335"/>
    </source>
</evidence>
<keyword evidence="2" id="KW-0808">Transferase</keyword>
<dbReference type="EMBL" id="JALJOU010000034">
    <property type="protein sequence ID" value="KAK9833996.1"/>
    <property type="molecule type" value="Genomic_DNA"/>
</dbReference>